<dbReference type="PANTHER" id="PTHR30330">
    <property type="entry name" value="AGSS FAMILY TRANSPORTER, SODIUM-ALANINE"/>
    <property type="match status" value="1"/>
</dbReference>
<keyword evidence="4 8" id="KW-1003">Cell membrane</keyword>
<organism evidence="10 11">
    <name type="scientific">Microscilla marina ATCC 23134</name>
    <dbReference type="NCBI Taxonomy" id="313606"/>
    <lineage>
        <taxon>Bacteria</taxon>
        <taxon>Pseudomonadati</taxon>
        <taxon>Bacteroidota</taxon>
        <taxon>Cytophagia</taxon>
        <taxon>Cytophagales</taxon>
        <taxon>Microscillaceae</taxon>
        <taxon>Microscilla</taxon>
    </lineage>
</organism>
<keyword evidence="7 8" id="KW-0472">Membrane</keyword>
<evidence type="ECO:0000256" key="6">
    <source>
        <dbReference type="ARBA" id="ARBA00022989"/>
    </source>
</evidence>
<dbReference type="Pfam" id="PF01235">
    <property type="entry name" value="Na_Ala_symp"/>
    <property type="match status" value="1"/>
</dbReference>
<evidence type="ECO:0000256" key="5">
    <source>
        <dbReference type="ARBA" id="ARBA00022692"/>
    </source>
</evidence>
<feature type="signal peptide" evidence="9">
    <location>
        <begin position="1"/>
        <end position="20"/>
    </location>
</feature>
<dbReference type="OrthoDB" id="9804874at2"/>
<feature type="transmembrane region" description="Helical" evidence="8">
    <location>
        <begin position="263"/>
        <end position="283"/>
    </location>
</feature>
<keyword evidence="3 8" id="KW-0813">Transport</keyword>
<dbReference type="RefSeq" id="WP_004155965.1">
    <property type="nucleotide sequence ID" value="NZ_AAWS01000018.1"/>
</dbReference>
<gene>
    <name evidence="10" type="ORF">M23134_02151</name>
</gene>
<feature type="transmembrane region" description="Helical" evidence="8">
    <location>
        <begin position="190"/>
        <end position="210"/>
    </location>
</feature>
<dbReference type="eggNOG" id="COG1115">
    <property type="taxonomic scope" value="Bacteria"/>
</dbReference>
<accession>A1ZND0</accession>
<evidence type="ECO:0000256" key="7">
    <source>
        <dbReference type="ARBA" id="ARBA00023136"/>
    </source>
</evidence>
<sequence>MKKIISLLGLALFSITQVLAQGKAPTPKPSTMDNILNEISNAVFFSINIGGAKIPVVLMWLLAGAIFFTFYMKFINLTGFKHAIDVVRGKYDDPNDVGEVSHFQALTAALSGTVGVGNIAGVAVAISLGGPGATFWMILAGFLGMSSKFVECTLGVKYRDKHADGSVSGGPMYYLSKGLALQNKKKLGKILAIIFAVFCVGGSFGGGNMVQINQATQQLIIATGGTDSYLYGQGWIFGVAMAIVVAIIIIGGIKSIANVTDKVVPFMVGIYVAAALFVILSHFSEIPKAFGIIVNGAFSAKAAYGGFIGVLIMGFKRAAFSNEAGIGSASIAHSAAKTDEPVSEGIVALLEPFIDTVVICTMTALVIIITQSYSVPTSNNSEAIALTSKAFGSVMPFFPTVLSIAVILFALSTMLSWSYYGTKSWAYLFGEGQVASISYKVLFCSFIVVGSAVSAQSVFDFGDAMIFAMSFPNILGLYLLAPEIKKDLATYMGKIKTMRKA</sequence>
<dbReference type="EMBL" id="AAWS01000018">
    <property type="protein sequence ID" value="EAY28041.1"/>
    <property type="molecule type" value="Genomic_DNA"/>
</dbReference>
<dbReference type="NCBIfam" id="TIGR00835">
    <property type="entry name" value="agcS"/>
    <property type="match status" value="1"/>
</dbReference>
<feature type="transmembrane region" description="Helical" evidence="8">
    <location>
        <begin position="44"/>
        <end position="71"/>
    </location>
</feature>
<proteinExistence type="inferred from homology"/>
<evidence type="ECO:0000256" key="9">
    <source>
        <dbReference type="SAM" id="SignalP"/>
    </source>
</evidence>
<keyword evidence="9" id="KW-0732">Signal</keyword>
<dbReference type="PANTHER" id="PTHR30330:SF3">
    <property type="entry name" value="TRANSCRIPTIONAL REGULATOR, LRP FAMILY"/>
    <property type="match status" value="1"/>
</dbReference>
<keyword evidence="11" id="KW-1185">Reference proteome</keyword>
<keyword evidence="6 8" id="KW-1133">Transmembrane helix</keyword>
<evidence type="ECO:0000256" key="8">
    <source>
        <dbReference type="RuleBase" id="RU363064"/>
    </source>
</evidence>
<feature type="transmembrane region" description="Helical" evidence="8">
    <location>
        <begin position="230"/>
        <end position="251"/>
    </location>
</feature>
<evidence type="ECO:0000256" key="4">
    <source>
        <dbReference type="ARBA" id="ARBA00022475"/>
    </source>
</evidence>
<dbReference type="PRINTS" id="PR00175">
    <property type="entry name" value="NAALASMPORT"/>
</dbReference>
<evidence type="ECO:0000313" key="11">
    <source>
        <dbReference type="Proteomes" id="UP000004095"/>
    </source>
</evidence>
<dbReference type="Gene3D" id="1.20.1740.10">
    <property type="entry name" value="Amino acid/polyamine transporter I"/>
    <property type="match status" value="1"/>
</dbReference>
<name>A1ZND0_MICM2</name>
<dbReference type="InterPro" id="IPR001463">
    <property type="entry name" value="Na/Ala_symport"/>
</dbReference>
<feature type="transmembrane region" description="Helical" evidence="8">
    <location>
        <begin position="289"/>
        <end position="312"/>
    </location>
</feature>
<dbReference type="AlphaFoldDB" id="A1ZND0"/>
<comment type="subcellular location">
    <subcellularLocation>
        <location evidence="1 8">Cell membrane</location>
        <topology evidence="1 8">Multi-pass membrane protein</topology>
    </subcellularLocation>
</comment>
<feature type="transmembrane region" description="Helical" evidence="8">
    <location>
        <begin position="353"/>
        <end position="374"/>
    </location>
</feature>
<dbReference type="GO" id="GO:0005886">
    <property type="term" value="C:plasma membrane"/>
    <property type="evidence" value="ECO:0007669"/>
    <property type="project" value="UniProtKB-SubCell"/>
</dbReference>
<feature type="transmembrane region" description="Helical" evidence="8">
    <location>
        <begin position="394"/>
        <end position="420"/>
    </location>
</feature>
<reference evidence="10 11" key="1">
    <citation type="submission" date="2007-01" db="EMBL/GenBank/DDBJ databases">
        <authorList>
            <person name="Haygood M."/>
            <person name="Podell S."/>
            <person name="Anderson C."/>
            <person name="Hopkinson B."/>
            <person name="Roe K."/>
            <person name="Barbeau K."/>
            <person name="Gaasterland T."/>
            <person name="Ferriera S."/>
            <person name="Johnson J."/>
            <person name="Kravitz S."/>
            <person name="Beeson K."/>
            <person name="Sutton G."/>
            <person name="Rogers Y.-H."/>
            <person name="Friedman R."/>
            <person name="Frazier M."/>
            <person name="Venter J.C."/>
        </authorList>
    </citation>
    <scope>NUCLEOTIDE SEQUENCE [LARGE SCALE GENOMIC DNA]</scope>
    <source>
        <strain evidence="10 11">ATCC 23134</strain>
    </source>
</reference>
<dbReference type="GO" id="GO:0005283">
    <property type="term" value="F:amino acid:sodium symporter activity"/>
    <property type="evidence" value="ECO:0007669"/>
    <property type="project" value="InterPro"/>
</dbReference>
<evidence type="ECO:0000256" key="2">
    <source>
        <dbReference type="ARBA" id="ARBA00009261"/>
    </source>
</evidence>
<keyword evidence="8" id="KW-0769">Symport</keyword>
<evidence type="ECO:0000256" key="1">
    <source>
        <dbReference type="ARBA" id="ARBA00004651"/>
    </source>
</evidence>
<evidence type="ECO:0000313" key="10">
    <source>
        <dbReference type="EMBL" id="EAY28041.1"/>
    </source>
</evidence>
<keyword evidence="5 8" id="KW-0812">Transmembrane</keyword>
<comment type="caution">
    <text evidence="10">The sequence shown here is derived from an EMBL/GenBank/DDBJ whole genome shotgun (WGS) entry which is preliminary data.</text>
</comment>
<evidence type="ECO:0000256" key="3">
    <source>
        <dbReference type="ARBA" id="ARBA00022448"/>
    </source>
</evidence>
<comment type="similarity">
    <text evidence="2 8">Belongs to the alanine or glycine:cation symporter (AGCS) (TC 2.A.25) family.</text>
</comment>
<feature type="chain" id="PRO_5002642317" evidence="9">
    <location>
        <begin position="21"/>
        <end position="501"/>
    </location>
</feature>
<feature type="transmembrane region" description="Helical" evidence="8">
    <location>
        <begin position="465"/>
        <end position="481"/>
    </location>
</feature>
<dbReference type="Proteomes" id="UP000004095">
    <property type="component" value="Unassembled WGS sequence"/>
</dbReference>
<protein>
    <submittedName>
        <fullName evidence="10">Sodium/alanine symporter</fullName>
    </submittedName>
</protein>